<feature type="transmembrane region" description="Helical" evidence="7">
    <location>
        <begin position="318"/>
        <end position="337"/>
    </location>
</feature>
<feature type="domain" description="ABC transmembrane type-1" evidence="8">
    <location>
        <begin position="379"/>
        <end position="569"/>
    </location>
</feature>
<proteinExistence type="inferred from homology"/>
<dbReference type="Pfam" id="PF00528">
    <property type="entry name" value="BPD_transp_1"/>
    <property type="match status" value="2"/>
</dbReference>
<keyword evidence="3" id="KW-1003">Cell membrane</keyword>
<sequence length="607" mass="71276">MLKIKQFLHKILFYRYEGKNSATTYKLRSIYKRLLIFFSVAIIIYLFATLDWSLHNNEFGQKTFINNLKNLFRPINQSTYGADELKNNLWLYSFKLLFDTLKYSIAGTFIGFLLATLTALGTNRQFTNKIYSFFARGIMLFLRAIPELIFIMLFTMVFESGKALLLIFMWFSWLWLHKYYIEIVQNIDPTPFYVSLNQGNSKFHAFRKEIFPRIVNRYISLFLYSTESNMRWASILATLGATGIGVLINHGASVTANFNQLLIPLIVLSSAIIILEILNLILKKYLFESKSQKINFEKIKKNDLALYEQLAKKKNWKFIIKTILLLTISLFSIYVFVEVGNAYKNLFQLQNFFKAWFNPDWSVFDLTSSDITLNPFLQILQSFKFAILSLTLTIVTTFILLPFCSVKINNLYAAIFTRIFNSILRVIPSLVYFYIFNPIFTSPLFLLILILGLNETTSLVKQLWEAIDNVDEEILKSLKLQGYSKFYIYRHYMLPAIKNDYLSLLLLYFEIAFRNSITYSVFSYNELVIGSKIQEYLNPLAFRPYKAMAYIWVATWTIFAINVFSSFIINHYLKGKKDGDFILLYSWIRKHINLLIQKKKQKMQLVK</sequence>
<keyword evidence="10" id="KW-1185">Reference proteome</keyword>
<reference evidence="9 10" key="1">
    <citation type="journal article" date="2013" name="Genome Announc.">
        <title>Genome Sequence of Mycoplasma columbinum Strain SF7.</title>
        <authorList>
            <person name="Guo Z."/>
            <person name="Xu X."/>
            <person name="Zheng Q."/>
            <person name="Li T."/>
            <person name="Kuang S."/>
            <person name="Zhang Z."/>
            <person name="Chen Y."/>
            <person name="Lu X."/>
            <person name="Zhou R."/>
            <person name="Bi D."/>
            <person name="Jin H."/>
        </authorList>
    </citation>
    <scope>NUCLEOTIDE SEQUENCE [LARGE SCALE GENOMIC DNA]</scope>
    <source>
        <strain evidence="9 10">SF7</strain>
    </source>
</reference>
<evidence type="ECO:0000313" key="10">
    <source>
        <dbReference type="Proteomes" id="UP000004978"/>
    </source>
</evidence>
<dbReference type="Gene3D" id="1.10.3720.10">
    <property type="entry name" value="MetI-like"/>
    <property type="match status" value="2"/>
</dbReference>
<dbReference type="eggNOG" id="COG3639">
    <property type="taxonomic scope" value="Bacteria"/>
</dbReference>
<gene>
    <name evidence="9" type="ORF">MCSF7_02771</name>
</gene>
<dbReference type="SUPFAM" id="SSF161098">
    <property type="entry name" value="MetI-like"/>
    <property type="match status" value="2"/>
</dbReference>
<dbReference type="EMBL" id="AFXA01000003">
    <property type="protein sequence ID" value="EGV00539.1"/>
    <property type="molecule type" value="Genomic_DNA"/>
</dbReference>
<protein>
    <submittedName>
        <fullName evidence="9">ABC transport system permease protein p69</fullName>
    </submittedName>
</protein>
<feature type="domain" description="ABC transmembrane type-1" evidence="8">
    <location>
        <begin position="97"/>
        <end position="279"/>
    </location>
</feature>
<feature type="transmembrane region" description="Helical" evidence="7">
    <location>
        <begin position="163"/>
        <end position="181"/>
    </location>
</feature>
<feature type="transmembrane region" description="Helical" evidence="7">
    <location>
        <begin position="385"/>
        <end position="404"/>
    </location>
</feature>
<feature type="transmembrane region" description="Helical" evidence="7">
    <location>
        <begin position="433"/>
        <end position="453"/>
    </location>
</feature>
<evidence type="ECO:0000313" key="9">
    <source>
        <dbReference type="EMBL" id="EGV00539.1"/>
    </source>
</evidence>
<evidence type="ECO:0000256" key="6">
    <source>
        <dbReference type="ARBA" id="ARBA00023136"/>
    </source>
</evidence>
<feature type="transmembrane region" description="Helical" evidence="7">
    <location>
        <begin position="261"/>
        <end position="282"/>
    </location>
</feature>
<feature type="transmembrane region" description="Helical" evidence="7">
    <location>
        <begin position="34"/>
        <end position="54"/>
    </location>
</feature>
<dbReference type="InterPro" id="IPR035906">
    <property type="entry name" value="MetI-like_sf"/>
</dbReference>
<accession>F9UJ96</accession>
<comment type="subcellular location">
    <subcellularLocation>
        <location evidence="1 7">Cell membrane</location>
        <topology evidence="1 7">Multi-pass membrane protein</topology>
    </subcellularLocation>
</comment>
<dbReference type="PANTHER" id="PTHR30043">
    <property type="entry name" value="PHOSPHONATES TRANSPORT SYSTEM PERMEASE PROTEIN"/>
    <property type="match status" value="1"/>
</dbReference>
<dbReference type="CDD" id="cd06261">
    <property type="entry name" value="TM_PBP2"/>
    <property type="match status" value="1"/>
</dbReference>
<name>F9UJ96_9BACT</name>
<evidence type="ECO:0000256" key="5">
    <source>
        <dbReference type="ARBA" id="ARBA00022989"/>
    </source>
</evidence>
<feature type="transmembrane region" description="Helical" evidence="7">
    <location>
        <begin position="549"/>
        <end position="569"/>
    </location>
</feature>
<evidence type="ECO:0000256" key="4">
    <source>
        <dbReference type="ARBA" id="ARBA00022692"/>
    </source>
</evidence>
<dbReference type="AlphaFoldDB" id="F9UJ96"/>
<keyword evidence="5 7" id="KW-1133">Transmembrane helix</keyword>
<dbReference type="PROSITE" id="PS50928">
    <property type="entry name" value="ABC_TM1"/>
    <property type="match status" value="2"/>
</dbReference>
<dbReference type="GO" id="GO:0005886">
    <property type="term" value="C:plasma membrane"/>
    <property type="evidence" value="ECO:0007669"/>
    <property type="project" value="UniProtKB-SubCell"/>
</dbReference>
<evidence type="ECO:0000259" key="8">
    <source>
        <dbReference type="PROSITE" id="PS50928"/>
    </source>
</evidence>
<feature type="transmembrane region" description="Helical" evidence="7">
    <location>
        <begin position="232"/>
        <end position="249"/>
    </location>
</feature>
<comment type="similarity">
    <text evidence="7">Belongs to the binding-protein-dependent transport system permease family.</text>
</comment>
<dbReference type="RefSeq" id="WP_006608362.1">
    <property type="nucleotide sequence ID" value="NZ_AFXA01000003.1"/>
</dbReference>
<dbReference type="GO" id="GO:0055085">
    <property type="term" value="P:transmembrane transport"/>
    <property type="evidence" value="ECO:0007669"/>
    <property type="project" value="InterPro"/>
</dbReference>
<evidence type="ECO:0000256" key="1">
    <source>
        <dbReference type="ARBA" id="ARBA00004651"/>
    </source>
</evidence>
<feature type="transmembrane region" description="Helical" evidence="7">
    <location>
        <begin position="133"/>
        <end position="157"/>
    </location>
</feature>
<evidence type="ECO:0000256" key="7">
    <source>
        <dbReference type="RuleBase" id="RU363032"/>
    </source>
</evidence>
<dbReference type="InterPro" id="IPR000515">
    <property type="entry name" value="MetI-like"/>
</dbReference>
<organism evidence="9 10">
    <name type="scientific">Mycoplasmopsis columbina SF7</name>
    <dbReference type="NCBI Taxonomy" id="1037410"/>
    <lineage>
        <taxon>Bacteria</taxon>
        <taxon>Bacillati</taxon>
        <taxon>Mycoplasmatota</taxon>
        <taxon>Mycoplasmoidales</taxon>
        <taxon>Metamycoplasmataceae</taxon>
        <taxon>Mycoplasmopsis</taxon>
    </lineage>
</organism>
<dbReference type="PANTHER" id="PTHR30043:SF1">
    <property type="entry name" value="ABC TRANSPORT SYSTEM PERMEASE PROTEIN P69"/>
    <property type="match status" value="1"/>
</dbReference>
<keyword evidence="2 7" id="KW-0813">Transport</keyword>
<evidence type="ECO:0000256" key="3">
    <source>
        <dbReference type="ARBA" id="ARBA00022475"/>
    </source>
</evidence>
<feature type="transmembrane region" description="Helical" evidence="7">
    <location>
        <begin position="101"/>
        <end position="121"/>
    </location>
</feature>
<keyword evidence="6 7" id="KW-0472">Membrane</keyword>
<comment type="caution">
    <text evidence="9">The sequence shown here is derived from an EMBL/GenBank/DDBJ whole genome shotgun (WGS) entry which is preliminary data.</text>
</comment>
<keyword evidence="4 7" id="KW-0812">Transmembrane</keyword>
<evidence type="ECO:0000256" key="2">
    <source>
        <dbReference type="ARBA" id="ARBA00022448"/>
    </source>
</evidence>
<dbReference type="Proteomes" id="UP000004978">
    <property type="component" value="Unassembled WGS sequence"/>
</dbReference>
<dbReference type="STRING" id="1037410.MCSF7_02771"/>